<evidence type="ECO:0000256" key="1">
    <source>
        <dbReference type="SAM" id="Phobius"/>
    </source>
</evidence>
<gene>
    <name evidence="2" type="ORF">PMA3_20600</name>
</gene>
<dbReference type="OrthoDB" id="9429746at2"/>
<keyword evidence="1" id="KW-0472">Membrane</keyword>
<dbReference type="Proteomes" id="UP000078354">
    <property type="component" value="Chromosome"/>
</dbReference>
<dbReference type="KEGG" id="psil:PMA3_20600"/>
<protein>
    <submittedName>
        <fullName evidence="2">Uncharacterized protein</fullName>
    </submittedName>
</protein>
<proteinExistence type="predicted"/>
<evidence type="ECO:0000313" key="2">
    <source>
        <dbReference type="EMBL" id="ANJ57427.1"/>
    </source>
</evidence>
<name>A0A191YX15_9PSED</name>
<sequence length="91" mass="9845">MAMEIQCSGCGKRIPFAGEVCPYCQRDKSDDQMKETELQLSSFMAAIVALIGGVIVYQFSTLKAALITGAVLGVIVLVVMNWAINMTKPKT</sequence>
<reference evidence="2 3" key="1">
    <citation type="journal article" date="2018" name="Syst. Appl. Microbiol.">
        <title>Pseudomonas silesiensis sp. nov. strain A3T isolated from a biological pesticide sewage treatment plant and analysis of the complete genome sequence.</title>
        <authorList>
            <person name="Kaminski M.A."/>
            <person name="Furmanczyk E.M."/>
            <person name="Sobczak A."/>
            <person name="Dziembowski A."/>
            <person name="Lipinski L."/>
        </authorList>
    </citation>
    <scope>NUCLEOTIDE SEQUENCE [LARGE SCALE GENOMIC DNA]</scope>
    <source>
        <strain evidence="2 3">A3</strain>
    </source>
</reference>
<dbReference type="AlphaFoldDB" id="A0A191YX15"/>
<accession>A0A191YX15</accession>
<dbReference type="EMBL" id="CP014870">
    <property type="protein sequence ID" value="ANJ57427.1"/>
    <property type="molecule type" value="Genomic_DNA"/>
</dbReference>
<evidence type="ECO:0000313" key="3">
    <source>
        <dbReference type="Proteomes" id="UP000078354"/>
    </source>
</evidence>
<keyword evidence="1" id="KW-1133">Transmembrane helix</keyword>
<organism evidence="2 3">
    <name type="scientific">Pseudomonas silesiensis</name>
    <dbReference type="NCBI Taxonomy" id="1853130"/>
    <lineage>
        <taxon>Bacteria</taxon>
        <taxon>Pseudomonadati</taxon>
        <taxon>Pseudomonadota</taxon>
        <taxon>Gammaproteobacteria</taxon>
        <taxon>Pseudomonadales</taxon>
        <taxon>Pseudomonadaceae</taxon>
        <taxon>Pseudomonas</taxon>
    </lineage>
</organism>
<feature type="transmembrane region" description="Helical" evidence="1">
    <location>
        <begin position="38"/>
        <end position="59"/>
    </location>
</feature>
<feature type="transmembrane region" description="Helical" evidence="1">
    <location>
        <begin position="65"/>
        <end position="84"/>
    </location>
</feature>
<keyword evidence="3" id="KW-1185">Reference proteome</keyword>
<keyword evidence="1" id="KW-0812">Transmembrane</keyword>
<dbReference type="RefSeq" id="WP_064678918.1">
    <property type="nucleotide sequence ID" value="NZ_CP014870.1"/>
</dbReference>